<sequence length="305" mass="33039">MAPPSATNTHTPVNTGAAFHTTSHSEVSAITHEPGFSKEQAQARAPGMKLPSRTPFEDRYEERDYQKGRLALAFRIFAKLGYAEGVAGHITLRDPVEPTCFWVNPFGVAWPLLRASDLILVNKEGEVVEGGPCRLLNTAAYMIHHAVHTARPEINAVAHSHSIYGRAFCSLGRPLETITQDACAFHSDLALYSSFRGVVLASDEGEAIASALGSKKAALLQNHGLLTCGETIESAVFWFTSLEKCCHAQLLADAAAGGRGVETIKIADEDAAYTYETVGTEKAGHFSCKPAFDMMEHESGTDYKW</sequence>
<evidence type="ECO:0000313" key="3">
    <source>
        <dbReference type="EMBL" id="ESZ91125.1"/>
    </source>
</evidence>
<dbReference type="EMBL" id="AYSA01000540">
    <property type="protein sequence ID" value="ESZ91125.1"/>
    <property type="molecule type" value="Genomic_DNA"/>
</dbReference>
<comment type="caution">
    <text evidence="3">The sequence shown here is derived from an EMBL/GenBank/DDBJ whole genome shotgun (WGS) entry which is preliminary data.</text>
</comment>
<dbReference type="NCBIfam" id="NF004855">
    <property type="entry name" value="PRK06208.1"/>
    <property type="match status" value="1"/>
</dbReference>
<dbReference type="OrthoDB" id="3238794at2759"/>
<dbReference type="Gene3D" id="3.40.225.10">
    <property type="entry name" value="Class II aldolase/adducin N-terminal domain"/>
    <property type="match status" value="1"/>
</dbReference>
<dbReference type="PANTHER" id="PTHR10672">
    <property type="entry name" value="ADDUCIN"/>
    <property type="match status" value="1"/>
</dbReference>
<feature type="region of interest" description="Disordered" evidence="1">
    <location>
        <begin position="1"/>
        <end position="24"/>
    </location>
</feature>
<dbReference type="GO" id="GO:0005856">
    <property type="term" value="C:cytoskeleton"/>
    <property type="evidence" value="ECO:0007669"/>
    <property type="project" value="TreeGrafter"/>
</dbReference>
<dbReference type="FunFam" id="3.40.225.10:FF:000009">
    <property type="entry name" value="Class II aldolase/adducin N-terminal"/>
    <property type="match status" value="1"/>
</dbReference>
<proteinExistence type="predicted"/>
<protein>
    <submittedName>
        <fullName evidence="3">Class II Aldolase and Adducin domain-containing protein</fullName>
    </submittedName>
</protein>
<dbReference type="HOGENOM" id="CLU_006033_1_2_1"/>
<accession>W9C967</accession>
<dbReference type="AlphaFoldDB" id="W9C967"/>
<dbReference type="SMART" id="SM01007">
    <property type="entry name" value="Aldolase_II"/>
    <property type="match status" value="1"/>
</dbReference>
<feature type="domain" description="Class II aldolase/adducin N-terminal" evidence="2">
    <location>
        <begin position="68"/>
        <end position="250"/>
    </location>
</feature>
<dbReference type="InterPro" id="IPR051017">
    <property type="entry name" value="Aldolase-II_Adducin_sf"/>
</dbReference>
<dbReference type="InterPro" id="IPR001303">
    <property type="entry name" value="Aldolase_II/adducin_N"/>
</dbReference>
<evidence type="ECO:0000259" key="2">
    <source>
        <dbReference type="SMART" id="SM01007"/>
    </source>
</evidence>
<evidence type="ECO:0000256" key="1">
    <source>
        <dbReference type="SAM" id="MobiDB-lite"/>
    </source>
</evidence>
<gene>
    <name evidence="3" type="ORF">SBOR_8489</name>
</gene>
<keyword evidence="4" id="KW-1185">Reference proteome</keyword>
<dbReference type="STRING" id="1432307.W9C967"/>
<dbReference type="Proteomes" id="UP000019487">
    <property type="component" value="Unassembled WGS sequence"/>
</dbReference>
<reference evidence="3 4" key="1">
    <citation type="journal article" date="2014" name="Genome Announc.">
        <title>Draft genome sequence of Sclerotinia borealis, a psychrophilic plant pathogenic fungus.</title>
        <authorList>
            <person name="Mardanov A.V."/>
            <person name="Beletsky A.V."/>
            <person name="Kadnikov V.V."/>
            <person name="Ignatov A.N."/>
            <person name="Ravin N.V."/>
        </authorList>
    </citation>
    <scope>NUCLEOTIDE SEQUENCE [LARGE SCALE GENOMIC DNA]</scope>
    <source>
        <strain evidence="4">F-4157</strain>
    </source>
</reference>
<dbReference type="InterPro" id="IPR036409">
    <property type="entry name" value="Aldolase_II/adducin_N_sf"/>
</dbReference>
<dbReference type="GO" id="GO:0051015">
    <property type="term" value="F:actin filament binding"/>
    <property type="evidence" value="ECO:0007669"/>
    <property type="project" value="TreeGrafter"/>
</dbReference>
<evidence type="ECO:0000313" key="4">
    <source>
        <dbReference type="Proteomes" id="UP000019487"/>
    </source>
</evidence>
<dbReference type="PANTHER" id="PTHR10672:SF41">
    <property type="entry name" value="CLASS II ALDOLASE_ADDUCIN DOMAIN PROTEIN (AFU_ORTHOLOGUE AFUA_3G01330)"/>
    <property type="match status" value="1"/>
</dbReference>
<dbReference type="SUPFAM" id="SSF53639">
    <property type="entry name" value="AraD/HMP-PK domain-like"/>
    <property type="match status" value="1"/>
</dbReference>
<name>W9C967_SCLBF</name>
<organism evidence="3 4">
    <name type="scientific">Sclerotinia borealis (strain F-4128)</name>
    <dbReference type="NCBI Taxonomy" id="1432307"/>
    <lineage>
        <taxon>Eukaryota</taxon>
        <taxon>Fungi</taxon>
        <taxon>Dikarya</taxon>
        <taxon>Ascomycota</taxon>
        <taxon>Pezizomycotina</taxon>
        <taxon>Leotiomycetes</taxon>
        <taxon>Helotiales</taxon>
        <taxon>Sclerotiniaceae</taxon>
        <taxon>Sclerotinia</taxon>
    </lineage>
</organism>
<dbReference type="Pfam" id="PF00596">
    <property type="entry name" value="Aldolase_II"/>
    <property type="match status" value="1"/>
</dbReference>